<dbReference type="EnsemblMetazoa" id="PPA44821.1">
    <property type="protein sequence ID" value="PPA44821.1"/>
    <property type="gene ID" value="WBGene00283190"/>
</dbReference>
<evidence type="ECO:0000313" key="3">
    <source>
        <dbReference type="Proteomes" id="UP000005239"/>
    </source>
</evidence>
<keyword evidence="3" id="KW-1185">Reference proteome</keyword>
<sequence>MPADSSPKVEIIETHDRMMRQWHYRVDKMHKRRMTNHSRNTLHEIENHRVHNRMQRRITKKRARERTNSNMISPFAEQ</sequence>
<feature type="region of interest" description="Disordered" evidence="1">
    <location>
        <begin position="34"/>
        <end position="78"/>
    </location>
</feature>
<protein>
    <submittedName>
        <fullName evidence="2">Uncharacterized protein</fullName>
    </submittedName>
</protein>
<feature type="compositionally biased region" description="Basic residues" evidence="1">
    <location>
        <begin position="50"/>
        <end position="64"/>
    </location>
</feature>
<organism evidence="2 3">
    <name type="scientific">Pristionchus pacificus</name>
    <name type="common">Parasitic nematode worm</name>
    <dbReference type="NCBI Taxonomy" id="54126"/>
    <lineage>
        <taxon>Eukaryota</taxon>
        <taxon>Metazoa</taxon>
        <taxon>Ecdysozoa</taxon>
        <taxon>Nematoda</taxon>
        <taxon>Chromadorea</taxon>
        <taxon>Rhabditida</taxon>
        <taxon>Rhabditina</taxon>
        <taxon>Diplogasteromorpha</taxon>
        <taxon>Diplogasteroidea</taxon>
        <taxon>Neodiplogasteridae</taxon>
        <taxon>Pristionchus</taxon>
    </lineage>
</organism>
<accession>A0A2A6B4T6</accession>
<proteinExistence type="predicted"/>
<dbReference type="AlphaFoldDB" id="A0A2A6B4T6"/>
<evidence type="ECO:0000256" key="1">
    <source>
        <dbReference type="SAM" id="MobiDB-lite"/>
    </source>
</evidence>
<reference evidence="3" key="1">
    <citation type="journal article" date="2008" name="Nat. Genet.">
        <title>The Pristionchus pacificus genome provides a unique perspective on nematode lifestyle and parasitism.</title>
        <authorList>
            <person name="Dieterich C."/>
            <person name="Clifton S.W."/>
            <person name="Schuster L.N."/>
            <person name="Chinwalla A."/>
            <person name="Delehaunty K."/>
            <person name="Dinkelacker I."/>
            <person name="Fulton L."/>
            <person name="Fulton R."/>
            <person name="Godfrey J."/>
            <person name="Minx P."/>
            <person name="Mitreva M."/>
            <person name="Roeseler W."/>
            <person name="Tian H."/>
            <person name="Witte H."/>
            <person name="Yang S.P."/>
            <person name="Wilson R.K."/>
            <person name="Sommer R.J."/>
        </authorList>
    </citation>
    <scope>NUCLEOTIDE SEQUENCE [LARGE SCALE GENOMIC DNA]</scope>
    <source>
        <strain evidence="3">PS312</strain>
    </source>
</reference>
<name>A0A2A6B4T6_PRIPA</name>
<accession>A0A8R1V2L9</accession>
<reference evidence="2" key="2">
    <citation type="submission" date="2022-06" db="UniProtKB">
        <authorList>
            <consortium name="EnsemblMetazoa"/>
        </authorList>
    </citation>
    <scope>IDENTIFICATION</scope>
    <source>
        <strain evidence="2">PS312</strain>
    </source>
</reference>
<dbReference type="Proteomes" id="UP000005239">
    <property type="component" value="Unassembled WGS sequence"/>
</dbReference>
<evidence type="ECO:0000313" key="2">
    <source>
        <dbReference type="EnsemblMetazoa" id="PPA44821.1"/>
    </source>
</evidence>
<gene>
    <name evidence="2" type="primary">WBGene00283190</name>
</gene>